<keyword evidence="2" id="KW-0732">Signal</keyword>
<dbReference type="EMBL" id="FLQS01000023">
    <property type="protein sequence ID" value="SBS76088.1"/>
    <property type="molecule type" value="Genomic_DNA"/>
</dbReference>
<keyword evidence="1" id="KW-0472">Membrane</keyword>
<keyword evidence="1" id="KW-0812">Transmembrane</keyword>
<organism evidence="3">
    <name type="scientific">uncultured Mycobacterium sp</name>
    <dbReference type="NCBI Taxonomy" id="171292"/>
    <lineage>
        <taxon>Bacteria</taxon>
        <taxon>Bacillati</taxon>
        <taxon>Actinomycetota</taxon>
        <taxon>Actinomycetes</taxon>
        <taxon>Mycobacteriales</taxon>
        <taxon>Mycobacteriaceae</taxon>
        <taxon>Mycobacterium</taxon>
        <taxon>environmental samples</taxon>
    </lineage>
</organism>
<feature type="signal peptide" evidence="2">
    <location>
        <begin position="1"/>
        <end position="23"/>
    </location>
</feature>
<evidence type="ECO:0000256" key="1">
    <source>
        <dbReference type="SAM" id="Phobius"/>
    </source>
</evidence>
<keyword evidence="1" id="KW-1133">Transmembrane helix</keyword>
<proteinExistence type="predicted"/>
<dbReference type="AlphaFoldDB" id="A0A1Y5PJM9"/>
<sequence length="103" mass="11067">MFKVFFVSAALAAVIASSLASQASVARMISVMGHNGKGRFGRFLSYIRPGFLTPTHAVVNLTIVVFFAFGMALTGALRINPMRIEEETLAEGGTPVMHIEHGQ</sequence>
<evidence type="ECO:0000313" key="3">
    <source>
        <dbReference type="EMBL" id="SBS76088.1"/>
    </source>
</evidence>
<reference evidence="3" key="1">
    <citation type="submission" date="2016-03" db="EMBL/GenBank/DDBJ databases">
        <authorList>
            <person name="Ploux O."/>
        </authorList>
    </citation>
    <scope>NUCLEOTIDE SEQUENCE</scope>
    <source>
        <strain evidence="3">UC10</strain>
    </source>
</reference>
<feature type="transmembrane region" description="Helical" evidence="1">
    <location>
        <begin position="57"/>
        <end position="77"/>
    </location>
</feature>
<gene>
    <name evidence="3" type="ORF">MHPYR_30085</name>
</gene>
<evidence type="ECO:0000256" key="2">
    <source>
        <dbReference type="SAM" id="SignalP"/>
    </source>
</evidence>
<accession>A0A1Y5PJM9</accession>
<name>A0A1Y5PJM9_9MYCO</name>
<protein>
    <submittedName>
        <fullName evidence="3">Uncharacterized protein</fullName>
    </submittedName>
</protein>
<feature type="chain" id="PRO_5039366071" evidence="2">
    <location>
        <begin position="24"/>
        <end position="103"/>
    </location>
</feature>